<evidence type="ECO:0000313" key="7">
    <source>
        <dbReference type="EMBL" id="KAF2232607.1"/>
    </source>
</evidence>
<reference evidence="7" key="1">
    <citation type="journal article" date="2020" name="Stud. Mycol.">
        <title>101 Dothideomycetes genomes: a test case for predicting lifestyles and emergence of pathogens.</title>
        <authorList>
            <person name="Haridas S."/>
            <person name="Albert R."/>
            <person name="Binder M."/>
            <person name="Bloem J."/>
            <person name="Labutti K."/>
            <person name="Salamov A."/>
            <person name="Andreopoulos B."/>
            <person name="Baker S."/>
            <person name="Barry K."/>
            <person name="Bills G."/>
            <person name="Bluhm B."/>
            <person name="Cannon C."/>
            <person name="Castanera R."/>
            <person name="Culley D."/>
            <person name="Daum C."/>
            <person name="Ezra D."/>
            <person name="Gonzalez J."/>
            <person name="Henrissat B."/>
            <person name="Kuo A."/>
            <person name="Liang C."/>
            <person name="Lipzen A."/>
            <person name="Lutzoni F."/>
            <person name="Magnuson J."/>
            <person name="Mondo S."/>
            <person name="Nolan M."/>
            <person name="Ohm R."/>
            <person name="Pangilinan J."/>
            <person name="Park H.-J."/>
            <person name="Ramirez L."/>
            <person name="Alfaro M."/>
            <person name="Sun H."/>
            <person name="Tritt A."/>
            <person name="Yoshinaga Y."/>
            <person name="Zwiers L.-H."/>
            <person name="Turgeon B."/>
            <person name="Goodwin S."/>
            <person name="Spatafora J."/>
            <person name="Crous P."/>
            <person name="Grigoriev I."/>
        </authorList>
    </citation>
    <scope>NUCLEOTIDE SEQUENCE</scope>
    <source>
        <strain evidence="7">Tuck. ex Michener</strain>
    </source>
</reference>
<gene>
    <name evidence="7" type="ORF">EV356DRAFT_549723</name>
</gene>
<evidence type="ECO:0000256" key="3">
    <source>
        <dbReference type="ARBA" id="ARBA00022827"/>
    </source>
</evidence>
<evidence type="ECO:0000256" key="2">
    <source>
        <dbReference type="ARBA" id="ARBA00022630"/>
    </source>
</evidence>
<evidence type="ECO:0000256" key="1">
    <source>
        <dbReference type="ARBA" id="ARBA00001974"/>
    </source>
</evidence>
<sequence length="409" mass="46208">MNGSTTNGTKKENFHVLIIGAGTTGLSVAQGLKTHGIPFTVFERQDVGKYVNWQREWSMGFHWGSNYIDHWPQKLQDNVWTTQNDPNAKMTEEQDHFIPIKNGKTGELVVKVPSETVRRVSRTKLRLLLSTDIDVQYGKKFLKLDDHGDKITAYFEDGTTAEGNVVIGCDSVHSKVREAVLSPEKINLEHVPVTIFNLTQQFTREQAKFIRSFEHPWLLIGVHPDQPMLAFINIANVKESDKPESVVFQMLYSKWGGSTPDTNEERHRVFKELGQQLCEPFKSASAWVKEDTWIHPDHLTHWPKPEKWDNHGGRITLAGDAAHPMAPYRGQGLNNALEDASYYIKAITSAVEGKKSLSEAVDAYDAEVLERGRREIDVSYKQAVAFHNFEMMQNSTIARHGTAKVAAAN</sequence>
<accession>A0A6A6H3X5</accession>
<protein>
    <submittedName>
        <fullName evidence="7">FAD/NAD(P)-binding domain-containing protein</fullName>
    </submittedName>
</protein>
<keyword evidence="5" id="KW-0503">Monooxygenase</keyword>
<evidence type="ECO:0000256" key="4">
    <source>
        <dbReference type="ARBA" id="ARBA00023002"/>
    </source>
</evidence>
<dbReference type="InterPro" id="IPR002938">
    <property type="entry name" value="FAD-bd"/>
</dbReference>
<dbReference type="OrthoDB" id="47494at2759"/>
<dbReference type="PANTHER" id="PTHR47178:SF3">
    <property type="entry name" value="FAD-BINDING DOMAIN-CONTAINING PROTEIN"/>
    <property type="match status" value="1"/>
</dbReference>
<dbReference type="EMBL" id="ML991814">
    <property type="protein sequence ID" value="KAF2232607.1"/>
    <property type="molecule type" value="Genomic_DNA"/>
</dbReference>
<comment type="cofactor">
    <cofactor evidence="1">
        <name>FAD</name>
        <dbReference type="ChEBI" id="CHEBI:57692"/>
    </cofactor>
</comment>
<dbReference type="PRINTS" id="PR00420">
    <property type="entry name" value="RNGMNOXGNASE"/>
</dbReference>
<dbReference type="SUPFAM" id="SSF51905">
    <property type="entry name" value="FAD/NAD(P)-binding domain"/>
    <property type="match status" value="1"/>
</dbReference>
<dbReference type="InterPro" id="IPR036188">
    <property type="entry name" value="FAD/NAD-bd_sf"/>
</dbReference>
<proteinExistence type="predicted"/>
<organism evidence="7 8">
    <name type="scientific">Viridothelium virens</name>
    <name type="common">Speckled blister lichen</name>
    <name type="synonym">Trypethelium virens</name>
    <dbReference type="NCBI Taxonomy" id="1048519"/>
    <lineage>
        <taxon>Eukaryota</taxon>
        <taxon>Fungi</taxon>
        <taxon>Dikarya</taxon>
        <taxon>Ascomycota</taxon>
        <taxon>Pezizomycotina</taxon>
        <taxon>Dothideomycetes</taxon>
        <taxon>Dothideomycetes incertae sedis</taxon>
        <taxon>Trypetheliales</taxon>
        <taxon>Trypetheliaceae</taxon>
        <taxon>Viridothelium</taxon>
    </lineage>
</organism>
<keyword evidence="3" id="KW-0274">FAD</keyword>
<dbReference type="PANTHER" id="PTHR47178">
    <property type="entry name" value="MONOOXYGENASE, FAD-BINDING"/>
    <property type="match status" value="1"/>
</dbReference>
<keyword evidence="8" id="KW-1185">Reference proteome</keyword>
<dbReference type="Pfam" id="PF01494">
    <property type="entry name" value="FAD_binding_3"/>
    <property type="match status" value="1"/>
</dbReference>
<keyword evidence="4" id="KW-0560">Oxidoreductase</keyword>
<evidence type="ECO:0000259" key="6">
    <source>
        <dbReference type="Pfam" id="PF01494"/>
    </source>
</evidence>
<dbReference type="Proteomes" id="UP000800092">
    <property type="component" value="Unassembled WGS sequence"/>
</dbReference>
<name>A0A6A6H3X5_VIRVR</name>
<dbReference type="GO" id="GO:0071949">
    <property type="term" value="F:FAD binding"/>
    <property type="evidence" value="ECO:0007669"/>
    <property type="project" value="InterPro"/>
</dbReference>
<dbReference type="GO" id="GO:0004497">
    <property type="term" value="F:monooxygenase activity"/>
    <property type="evidence" value="ECO:0007669"/>
    <property type="project" value="UniProtKB-KW"/>
</dbReference>
<evidence type="ECO:0000256" key="5">
    <source>
        <dbReference type="ARBA" id="ARBA00023033"/>
    </source>
</evidence>
<feature type="domain" description="FAD-binding" evidence="6">
    <location>
        <begin position="95"/>
        <end position="376"/>
    </location>
</feature>
<keyword evidence="2" id="KW-0285">Flavoprotein</keyword>
<evidence type="ECO:0000313" key="8">
    <source>
        <dbReference type="Proteomes" id="UP000800092"/>
    </source>
</evidence>
<dbReference type="AlphaFoldDB" id="A0A6A6H3X5"/>
<dbReference type="Gene3D" id="3.50.50.60">
    <property type="entry name" value="FAD/NAD(P)-binding domain"/>
    <property type="match status" value="1"/>
</dbReference>